<evidence type="ECO:0000313" key="5">
    <source>
        <dbReference type="Proteomes" id="UP000811246"/>
    </source>
</evidence>
<dbReference type="AlphaFoldDB" id="A0A922G8G4"/>
<protein>
    <recommendedName>
        <fullName evidence="3">NADP-dependent oxidoreductase domain-containing protein</fullName>
    </recommendedName>
</protein>
<reference evidence="4" key="1">
    <citation type="submission" date="2021-01" db="EMBL/GenBank/DDBJ databases">
        <authorList>
            <person name="Lovell J.T."/>
            <person name="Bentley N."/>
            <person name="Bhattarai G."/>
            <person name="Jenkins J.W."/>
            <person name="Sreedasyam A."/>
            <person name="Alarcon Y."/>
            <person name="Bock C."/>
            <person name="Boston L."/>
            <person name="Carlson J."/>
            <person name="Cervantes K."/>
            <person name="Clermont K."/>
            <person name="Krom N."/>
            <person name="Kubenka K."/>
            <person name="Mamidi S."/>
            <person name="Mattison C."/>
            <person name="Monteros M."/>
            <person name="Pisani C."/>
            <person name="Plott C."/>
            <person name="Rajasekar S."/>
            <person name="Rhein H.S."/>
            <person name="Rohla C."/>
            <person name="Song M."/>
            <person name="Hilaire R.S."/>
            <person name="Shu S."/>
            <person name="Wells L."/>
            <person name="Wang X."/>
            <person name="Webber J."/>
            <person name="Heerema R.J."/>
            <person name="Klein P."/>
            <person name="Conner P."/>
            <person name="Grauke L."/>
            <person name="Grimwood J."/>
            <person name="Schmutz J."/>
            <person name="Randall J.J."/>
        </authorList>
    </citation>
    <scope>NUCLEOTIDE SEQUENCE</scope>
    <source>
        <tissue evidence="4">Leaf</tissue>
    </source>
</reference>
<comment type="caution">
    <text evidence="4">The sequence shown here is derived from an EMBL/GenBank/DDBJ whole genome shotgun (WGS) entry which is preliminary data.</text>
</comment>
<organism evidence="4 5">
    <name type="scientific">Carya illinoinensis</name>
    <name type="common">Pecan</name>
    <dbReference type="NCBI Taxonomy" id="32201"/>
    <lineage>
        <taxon>Eukaryota</taxon>
        <taxon>Viridiplantae</taxon>
        <taxon>Streptophyta</taxon>
        <taxon>Embryophyta</taxon>
        <taxon>Tracheophyta</taxon>
        <taxon>Spermatophyta</taxon>
        <taxon>Magnoliopsida</taxon>
        <taxon>eudicotyledons</taxon>
        <taxon>Gunneridae</taxon>
        <taxon>Pentapetalae</taxon>
        <taxon>rosids</taxon>
        <taxon>fabids</taxon>
        <taxon>Fagales</taxon>
        <taxon>Juglandaceae</taxon>
        <taxon>Carya</taxon>
    </lineage>
</organism>
<keyword evidence="1" id="KW-0521">NADP</keyword>
<keyword evidence="2" id="KW-0560">Oxidoreductase</keyword>
<evidence type="ECO:0000256" key="2">
    <source>
        <dbReference type="ARBA" id="ARBA00023002"/>
    </source>
</evidence>
<proteinExistence type="predicted"/>
<dbReference type="PANTHER" id="PTHR43625">
    <property type="entry name" value="AFLATOXIN B1 ALDEHYDE REDUCTASE"/>
    <property type="match status" value="1"/>
</dbReference>
<feature type="domain" description="NADP-dependent oxidoreductase" evidence="3">
    <location>
        <begin position="1"/>
        <end position="244"/>
    </location>
</feature>
<dbReference type="GO" id="GO:0016491">
    <property type="term" value="F:oxidoreductase activity"/>
    <property type="evidence" value="ECO:0007669"/>
    <property type="project" value="UniProtKB-KW"/>
</dbReference>
<evidence type="ECO:0000259" key="3">
    <source>
        <dbReference type="Pfam" id="PF00248"/>
    </source>
</evidence>
<dbReference type="Proteomes" id="UP000811246">
    <property type="component" value="Chromosome 1"/>
</dbReference>
<name>A0A922G8G4_CARIL</name>
<evidence type="ECO:0000313" key="4">
    <source>
        <dbReference type="EMBL" id="KAG6732791.1"/>
    </source>
</evidence>
<dbReference type="InterPro" id="IPR023210">
    <property type="entry name" value="NADP_OxRdtase_dom"/>
</dbReference>
<dbReference type="PANTHER" id="PTHR43625:SF65">
    <property type="entry name" value="NADP-DEPENDENT OXIDOREDUCTASE DOMAIN-CONTAINING PROTEIN"/>
    <property type="match status" value="1"/>
</dbReference>
<accession>A0A922G8G4</accession>
<sequence>MVGKALKQLPREKIQVSTKFGVVKLEGDRYRQYGVKGRPEYVRECCEASLKGLQVDYIDIYHPHRIDVTVPIEDTTGELKKLVEEGKIKHIGLSEANADTIRRAHPHHPITAVQMEYSIWVRDIEDEIVPVCRKLGIGIVAYSPLGRGFFGGKAVLERLPTESVLPMFPRFSGENFENKILYSNLANLAEKHACTTPQLALALLLHQGKDIIPIPGTTKIKNLDNNVGSLTVKLPEDNLREICEAVPIDEDVGER</sequence>
<gene>
    <name evidence="4" type="ORF">I3842_01G195000</name>
</gene>
<dbReference type="EMBL" id="CM031825">
    <property type="protein sequence ID" value="KAG6732791.1"/>
    <property type="molecule type" value="Genomic_DNA"/>
</dbReference>
<dbReference type="GO" id="GO:0005737">
    <property type="term" value="C:cytoplasm"/>
    <property type="evidence" value="ECO:0007669"/>
    <property type="project" value="TreeGrafter"/>
</dbReference>
<dbReference type="Pfam" id="PF00248">
    <property type="entry name" value="Aldo_ket_red"/>
    <property type="match status" value="1"/>
</dbReference>
<evidence type="ECO:0000256" key="1">
    <source>
        <dbReference type="ARBA" id="ARBA00022857"/>
    </source>
</evidence>
<dbReference type="InterPro" id="IPR050791">
    <property type="entry name" value="Aldo-Keto_reductase"/>
</dbReference>